<name>A0A8T1ULM0_9STRA</name>
<protein>
    <submittedName>
        <fullName evidence="1">Uncharacterized protein</fullName>
    </submittedName>
</protein>
<evidence type="ECO:0000313" key="2">
    <source>
        <dbReference type="Proteomes" id="UP000688947"/>
    </source>
</evidence>
<accession>A0A8T1ULM0</accession>
<organism evidence="1 2">
    <name type="scientific">Phytophthora cactorum</name>
    <dbReference type="NCBI Taxonomy" id="29920"/>
    <lineage>
        <taxon>Eukaryota</taxon>
        <taxon>Sar</taxon>
        <taxon>Stramenopiles</taxon>
        <taxon>Oomycota</taxon>
        <taxon>Peronosporomycetes</taxon>
        <taxon>Peronosporales</taxon>
        <taxon>Peronosporaceae</taxon>
        <taxon>Phytophthora</taxon>
    </lineage>
</organism>
<evidence type="ECO:0000313" key="1">
    <source>
        <dbReference type="EMBL" id="KAG6963058.1"/>
    </source>
</evidence>
<sequence>MLNQVIAAHPTEPLESSKQYYPQLNDEGKEDARNWRGRLCDLARAIYKTRRDHAAHQQGGNDDQDEKMSEDCSLNFRFLKSEHTPQAIINMSRTCGKEATILCAKLPDFLKRICTNAALRNIQNTFRAQVERDLALKLHPGFPGLSNTDDCYGLQHRRYDKENIVSLPKDAKQVFFDRRMHAVYIIFWTRELATKWSHELHLLPFGNGTFTLCNEIDGEDNSMVKDSTGQHAV</sequence>
<dbReference type="Proteomes" id="UP000688947">
    <property type="component" value="Unassembled WGS sequence"/>
</dbReference>
<comment type="caution">
    <text evidence="1">The sequence shown here is derived from an EMBL/GenBank/DDBJ whole genome shotgun (WGS) entry which is preliminary data.</text>
</comment>
<dbReference type="EMBL" id="JAENGZ010000284">
    <property type="protein sequence ID" value="KAG6963058.1"/>
    <property type="molecule type" value="Genomic_DNA"/>
</dbReference>
<reference evidence="1" key="1">
    <citation type="submission" date="2021-01" db="EMBL/GenBank/DDBJ databases">
        <title>Phytophthora aleatoria, a newly-described species from Pinus radiata is distinct from Phytophthora cactorum isolates based on comparative genomics.</title>
        <authorList>
            <person name="Mcdougal R."/>
            <person name="Panda P."/>
            <person name="Williams N."/>
            <person name="Studholme D.J."/>
        </authorList>
    </citation>
    <scope>NUCLEOTIDE SEQUENCE</scope>
    <source>
        <strain evidence="1">NZFS 3830</strain>
    </source>
</reference>
<dbReference type="AlphaFoldDB" id="A0A8T1ULM0"/>
<dbReference type="OrthoDB" id="128868at2759"/>
<gene>
    <name evidence="1" type="ORF">JG687_00006777</name>
</gene>
<proteinExistence type="predicted"/>